<protein>
    <submittedName>
        <fullName evidence="4">Uncharacterized protein</fullName>
    </submittedName>
</protein>
<keyword evidence="2" id="KW-0143">Chaperone</keyword>
<dbReference type="GO" id="GO:0042803">
    <property type="term" value="F:protein homodimerization activity"/>
    <property type="evidence" value="ECO:0007669"/>
    <property type="project" value="InterPro"/>
</dbReference>
<sequence length="66" mass="7637">MVKKAKRAQKNQETQVQLKRALADYANLQRRVEQDKLQIADLLKSTFIVKFLPVLNNLEVSLKVLT</sequence>
<dbReference type="GO" id="GO:0000774">
    <property type="term" value="F:adenyl-nucleotide exchange factor activity"/>
    <property type="evidence" value="ECO:0007669"/>
    <property type="project" value="InterPro"/>
</dbReference>
<reference evidence="4" key="1">
    <citation type="journal article" date="2015" name="Nature">
        <title>Complex archaea that bridge the gap between prokaryotes and eukaryotes.</title>
        <authorList>
            <person name="Spang A."/>
            <person name="Saw J.H."/>
            <person name="Jorgensen S.L."/>
            <person name="Zaremba-Niedzwiedzka K."/>
            <person name="Martijn J."/>
            <person name="Lind A.E."/>
            <person name="van Eijk R."/>
            <person name="Schleper C."/>
            <person name="Guy L."/>
            <person name="Ettema T.J."/>
        </authorList>
    </citation>
    <scope>NUCLEOTIDE SEQUENCE</scope>
</reference>
<comment type="similarity">
    <text evidence="1">Belongs to the GrpE family.</text>
</comment>
<accession>A0A0F8Z944</accession>
<evidence type="ECO:0000256" key="2">
    <source>
        <dbReference type="ARBA" id="ARBA00023186"/>
    </source>
</evidence>
<dbReference type="GO" id="GO:0051087">
    <property type="term" value="F:protein-folding chaperone binding"/>
    <property type="evidence" value="ECO:0007669"/>
    <property type="project" value="InterPro"/>
</dbReference>
<dbReference type="Gene3D" id="3.90.20.20">
    <property type="match status" value="1"/>
</dbReference>
<name>A0A0F8Z944_9ZZZZ</name>
<evidence type="ECO:0000256" key="3">
    <source>
        <dbReference type="SAM" id="Coils"/>
    </source>
</evidence>
<dbReference type="EMBL" id="LAZR01049154">
    <property type="protein sequence ID" value="KKK90317.1"/>
    <property type="molecule type" value="Genomic_DNA"/>
</dbReference>
<keyword evidence="3" id="KW-0175">Coiled coil</keyword>
<feature type="coiled-coil region" evidence="3">
    <location>
        <begin position="11"/>
        <end position="45"/>
    </location>
</feature>
<dbReference type="GO" id="GO:0006457">
    <property type="term" value="P:protein folding"/>
    <property type="evidence" value="ECO:0007669"/>
    <property type="project" value="InterPro"/>
</dbReference>
<dbReference type="InterPro" id="IPR000740">
    <property type="entry name" value="GrpE"/>
</dbReference>
<organism evidence="4">
    <name type="scientific">marine sediment metagenome</name>
    <dbReference type="NCBI Taxonomy" id="412755"/>
    <lineage>
        <taxon>unclassified sequences</taxon>
        <taxon>metagenomes</taxon>
        <taxon>ecological metagenomes</taxon>
    </lineage>
</organism>
<dbReference type="SUPFAM" id="SSF58014">
    <property type="entry name" value="Coiled-coil domain of nucleotide exchange factor GrpE"/>
    <property type="match status" value="1"/>
</dbReference>
<dbReference type="AlphaFoldDB" id="A0A0F8Z944"/>
<dbReference type="InterPro" id="IPR013805">
    <property type="entry name" value="GrpE_CC"/>
</dbReference>
<proteinExistence type="inferred from homology"/>
<dbReference type="Pfam" id="PF01025">
    <property type="entry name" value="GrpE"/>
    <property type="match status" value="1"/>
</dbReference>
<comment type="caution">
    <text evidence="4">The sequence shown here is derived from an EMBL/GenBank/DDBJ whole genome shotgun (WGS) entry which is preliminary data.</text>
</comment>
<dbReference type="PRINTS" id="PR00773">
    <property type="entry name" value="GRPEPROTEIN"/>
</dbReference>
<evidence type="ECO:0000313" key="4">
    <source>
        <dbReference type="EMBL" id="KKK90317.1"/>
    </source>
</evidence>
<gene>
    <name evidence="4" type="ORF">LCGC14_2724190</name>
</gene>
<evidence type="ECO:0000256" key="1">
    <source>
        <dbReference type="ARBA" id="ARBA00009054"/>
    </source>
</evidence>
<feature type="non-terminal residue" evidence="4">
    <location>
        <position position="66"/>
    </location>
</feature>